<accession>A0A5C2S1P6</accession>
<dbReference type="STRING" id="1328759.A0A5C2S1P6"/>
<sequence length="306" mass="33373">MKKAIYGWSTAIPSSIDISGISEVLDVAAGTCVWTADFAQIPEVNARLALPCRPPVANPIQLSACDIETKFFPEQSFLDSLNIKTFHQDVTKPFPAELRGKYDIIHISFLLLCLTEQGWKDALKNVRDALTVAEPGGILFLDDADPVIYTEQSPPPPEDALSHDIPASLGAPGWQGKANRIYLAFALGNNFVVDLTFRLPSMLSAAGFTLAETKRGYATAGKLCHTFRGNAGDTWGFEDFSIENFVFIFEHLAPALLAKGELYQPDGTKVTSEQEMQAMLQEIRDGLRAGGAVSVGRYFIARKAGE</sequence>
<evidence type="ECO:0000313" key="2">
    <source>
        <dbReference type="Proteomes" id="UP000313359"/>
    </source>
</evidence>
<dbReference type="OrthoDB" id="184880at2759"/>
<dbReference type="InterPro" id="IPR029063">
    <property type="entry name" value="SAM-dependent_MTases_sf"/>
</dbReference>
<dbReference type="EMBL" id="ML122281">
    <property type="protein sequence ID" value="RPD57318.1"/>
    <property type="molecule type" value="Genomic_DNA"/>
</dbReference>
<proteinExistence type="predicted"/>
<evidence type="ECO:0000313" key="1">
    <source>
        <dbReference type="EMBL" id="RPD57318.1"/>
    </source>
</evidence>
<keyword evidence="2" id="KW-1185">Reference proteome</keyword>
<protein>
    <recommendedName>
        <fullName evidence="3">Methyltransferase domain-containing protein</fullName>
    </recommendedName>
</protein>
<dbReference type="SUPFAM" id="SSF53335">
    <property type="entry name" value="S-adenosyl-L-methionine-dependent methyltransferases"/>
    <property type="match status" value="1"/>
</dbReference>
<evidence type="ECO:0008006" key="3">
    <source>
        <dbReference type="Google" id="ProtNLM"/>
    </source>
</evidence>
<reference evidence="1" key="1">
    <citation type="journal article" date="2018" name="Genome Biol. Evol.">
        <title>Genomics and development of Lentinus tigrinus, a white-rot wood-decaying mushroom with dimorphic fruiting bodies.</title>
        <authorList>
            <person name="Wu B."/>
            <person name="Xu Z."/>
            <person name="Knudson A."/>
            <person name="Carlson A."/>
            <person name="Chen N."/>
            <person name="Kovaka S."/>
            <person name="LaButti K."/>
            <person name="Lipzen A."/>
            <person name="Pennachio C."/>
            <person name="Riley R."/>
            <person name="Schakwitz W."/>
            <person name="Umezawa K."/>
            <person name="Ohm R.A."/>
            <person name="Grigoriev I.V."/>
            <person name="Nagy L.G."/>
            <person name="Gibbons J."/>
            <person name="Hibbett D."/>
        </authorList>
    </citation>
    <scope>NUCLEOTIDE SEQUENCE [LARGE SCALE GENOMIC DNA]</scope>
    <source>
        <strain evidence="1">ALCF2SS1-6</strain>
    </source>
</reference>
<dbReference type="Gene3D" id="3.40.50.150">
    <property type="entry name" value="Vaccinia Virus protein VP39"/>
    <property type="match status" value="1"/>
</dbReference>
<gene>
    <name evidence="1" type="ORF">L227DRAFT_587572</name>
</gene>
<dbReference type="Proteomes" id="UP000313359">
    <property type="component" value="Unassembled WGS sequence"/>
</dbReference>
<dbReference type="AlphaFoldDB" id="A0A5C2S1P6"/>
<name>A0A5C2S1P6_9APHY</name>
<organism evidence="1 2">
    <name type="scientific">Lentinus tigrinus ALCF2SS1-6</name>
    <dbReference type="NCBI Taxonomy" id="1328759"/>
    <lineage>
        <taxon>Eukaryota</taxon>
        <taxon>Fungi</taxon>
        <taxon>Dikarya</taxon>
        <taxon>Basidiomycota</taxon>
        <taxon>Agaricomycotina</taxon>
        <taxon>Agaricomycetes</taxon>
        <taxon>Polyporales</taxon>
        <taxon>Polyporaceae</taxon>
        <taxon>Lentinus</taxon>
    </lineage>
</organism>